<evidence type="ECO:0000256" key="4">
    <source>
        <dbReference type="PROSITE-ProRule" id="PRU01100"/>
    </source>
</evidence>
<dbReference type="GO" id="GO:0006080">
    <property type="term" value="P:substituted mannan metabolic process"/>
    <property type="evidence" value="ECO:0007669"/>
    <property type="project" value="InterPro"/>
</dbReference>
<dbReference type="PROSITE" id="PS51764">
    <property type="entry name" value="GH26"/>
    <property type="match status" value="1"/>
</dbReference>
<accession>A0A2X0QSB3</accession>
<evidence type="ECO:0000259" key="5">
    <source>
        <dbReference type="PROSITE" id="PS51764"/>
    </source>
</evidence>
<name>A0A2X0QSB3_9PROT</name>
<dbReference type="Gene3D" id="3.20.20.80">
    <property type="entry name" value="Glycosidases"/>
    <property type="match status" value="1"/>
</dbReference>
<dbReference type="PANTHER" id="PTHR40079">
    <property type="entry name" value="MANNAN ENDO-1,4-BETA-MANNOSIDASE E-RELATED"/>
    <property type="match status" value="1"/>
</dbReference>
<keyword evidence="3 4" id="KW-0326">Glycosidase</keyword>
<sequence>MNRWLAYILVVCALALPALGIFLKGKPGIQGILYGAQEVWAPPVSKIKHSKINYGVYDPAFASGKENTFRDAKGIDIEHIFVSWLYIDPAYIEKIHQYAKDRNRWLMVTVEPSSDARSSSPEEYLDQIRTGGYDQEIEKTCKSLGRLNAPLFIRWGHEMETNQKRYPWSGQLPEKYISAYQHFVRSCRKWVVEAYYVWSPAGDPRMVHYWPTEAYADYVGLSVYSIPTLNDPSYGHLPSFSEVFNPKYERAALYGRPVMIAELGVSGEPAYQESWLRELFRNADQYPLLKTAVYFNAKDHPGVWKNLSYIPDWRISSKTFE</sequence>
<dbReference type="SUPFAM" id="SSF51445">
    <property type="entry name" value="(Trans)glycosidases"/>
    <property type="match status" value="1"/>
</dbReference>
<reference evidence="6" key="1">
    <citation type="submission" date="2018-05" db="EMBL/GenBank/DDBJ databases">
        <authorList>
            <person name="Lanie J.A."/>
            <person name="Ng W.-L."/>
            <person name="Kazmierczak K.M."/>
            <person name="Andrzejewski T.M."/>
            <person name="Davidsen T.M."/>
            <person name="Wayne K.J."/>
            <person name="Tettelin H."/>
            <person name="Glass J.I."/>
            <person name="Rusch D."/>
            <person name="Podicherti R."/>
            <person name="Tsui H.-C.T."/>
            <person name="Winkler M.E."/>
        </authorList>
    </citation>
    <scope>NUCLEOTIDE SEQUENCE</scope>
    <source>
        <strain evidence="6">KNB</strain>
    </source>
</reference>
<gene>
    <name evidence="6" type="ORF">NITFAB_0299</name>
</gene>
<dbReference type="InterPro" id="IPR017853">
    <property type="entry name" value="GH"/>
</dbReference>
<dbReference type="AlphaFoldDB" id="A0A2X0QSB3"/>
<evidence type="ECO:0000256" key="1">
    <source>
        <dbReference type="ARBA" id="ARBA00007754"/>
    </source>
</evidence>
<organism evidence="6">
    <name type="scientific">Candidatus Nitrotoga fabula</name>
    <dbReference type="NCBI Taxonomy" id="2182327"/>
    <lineage>
        <taxon>Bacteria</taxon>
        <taxon>Pseudomonadati</taxon>
        <taxon>Pseudomonadota</taxon>
        <taxon>Betaproteobacteria</taxon>
        <taxon>Nitrosomonadales</taxon>
        <taxon>Gallionellaceae</taxon>
        <taxon>Candidatus Nitrotoga</taxon>
    </lineage>
</organism>
<keyword evidence="2 4" id="KW-0378">Hydrolase</keyword>
<evidence type="ECO:0000256" key="2">
    <source>
        <dbReference type="ARBA" id="ARBA00022801"/>
    </source>
</evidence>
<evidence type="ECO:0000313" key="6">
    <source>
        <dbReference type="EMBL" id="SPS04710.1"/>
    </source>
</evidence>
<dbReference type="InterPro" id="IPR000805">
    <property type="entry name" value="Glyco_hydro_26"/>
</dbReference>
<proteinExistence type="inferred from homology"/>
<dbReference type="EMBL" id="LS423452">
    <property type="protein sequence ID" value="SPS04710.1"/>
    <property type="molecule type" value="Genomic_DNA"/>
</dbReference>
<dbReference type="GO" id="GO:0016985">
    <property type="term" value="F:mannan endo-1,4-beta-mannosidase activity"/>
    <property type="evidence" value="ECO:0007669"/>
    <property type="project" value="InterPro"/>
</dbReference>
<feature type="active site" description="Proton donor" evidence="4">
    <location>
        <position position="158"/>
    </location>
</feature>
<comment type="similarity">
    <text evidence="1 4">Belongs to the glycosyl hydrolase 26 family.</text>
</comment>
<feature type="domain" description="GH26" evidence="5">
    <location>
        <begin position="34"/>
        <end position="321"/>
    </location>
</feature>
<dbReference type="InterPro" id="IPR022790">
    <property type="entry name" value="GH26_dom"/>
</dbReference>
<feature type="active site" description="Nucleophile" evidence="4">
    <location>
        <position position="262"/>
    </location>
</feature>
<protein>
    <submittedName>
        <fullName evidence="6">Putative Endoglucanase family protein</fullName>
    </submittedName>
</protein>
<evidence type="ECO:0000256" key="3">
    <source>
        <dbReference type="ARBA" id="ARBA00023295"/>
    </source>
</evidence>
<dbReference type="PANTHER" id="PTHR40079:SF4">
    <property type="entry name" value="GH26 DOMAIN-CONTAINING PROTEIN-RELATED"/>
    <property type="match status" value="1"/>
</dbReference>